<name>A0A6J5VF29_PRUAR</name>
<dbReference type="EMBL" id="CAEKDK010000007">
    <property type="protein sequence ID" value="CAB4286802.1"/>
    <property type="molecule type" value="Genomic_DNA"/>
</dbReference>
<accession>A0A6J5VF29</accession>
<dbReference type="AlphaFoldDB" id="A0A6J5VF29"/>
<reference evidence="1 2" key="1">
    <citation type="submission" date="2020-05" db="EMBL/GenBank/DDBJ databases">
        <authorList>
            <person name="Campoy J."/>
            <person name="Schneeberger K."/>
            <person name="Spophaly S."/>
        </authorList>
    </citation>
    <scope>NUCLEOTIDE SEQUENCE [LARGE SCALE GENOMIC DNA]</scope>
    <source>
        <strain evidence="1">PruArmRojPasFocal</strain>
    </source>
</reference>
<evidence type="ECO:0000313" key="2">
    <source>
        <dbReference type="Proteomes" id="UP000507222"/>
    </source>
</evidence>
<dbReference type="Proteomes" id="UP000507222">
    <property type="component" value="Unassembled WGS sequence"/>
</dbReference>
<proteinExistence type="predicted"/>
<sequence>MISLNWITARLGSPSWALDLALSDRGVDIAFPGTEVFGVPCAGSVMFMINFARFPQTAPTVGA</sequence>
<protein>
    <submittedName>
        <fullName evidence="1">Uncharacterized protein</fullName>
    </submittedName>
</protein>
<evidence type="ECO:0000313" key="1">
    <source>
        <dbReference type="EMBL" id="CAB4286802.1"/>
    </source>
</evidence>
<organism evidence="1 2">
    <name type="scientific">Prunus armeniaca</name>
    <name type="common">Apricot</name>
    <name type="synonym">Armeniaca vulgaris</name>
    <dbReference type="NCBI Taxonomy" id="36596"/>
    <lineage>
        <taxon>Eukaryota</taxon>
        <taxon>Viridiplantae</taxon>
        <taxon>Streptophyta</taxon>
        <taxon>Embryophyta</taxon>
        <taxon>Tracheophyta</taxon>
        <taxon>Spermatophyta</taxon>
        <taxon>Magnoliopsida</taxon>
        <taxon>eudicotyledons</taxon>
        <taxon>Gunneridae</taxon>
        <taxon>Pentapetalae</taxon>
        <taxon>rosids</taxon>
        <taxon>fabids</taxon>
        <taxon>Rosales</taxon>
        <taxon>Rosaceae</taxon>
        <taxon>Amygdaloideae</taxon>
        <taxon>Amygdaleae</taxon>
        <taxon>Prunus</taxon>
    </lineage>
</organism>
<gene>
    <name evidence="1" type="ORF">CURHAP_LOCUS44522</name>
</gene>